<dbReference type="EMBL" id="MLJW01000191">
    <property type="protein sequence ID" value="OIQ94180.1"/>
    <property type="molecule type" value="Genomic_DNA"/>
</dbReference>
<keyword evidence="1" id="KW-0472">Membrane</keyword>
<proteinExistence type="predicted"/>
<dbReference type="AlphaFoldDB" id="A0A1J5RQ24"/>
<reference evidence="2" key="1">
    <citation type="submission" date="2016-10" db="EMBL/GenBank/DDBJ databases">
        <title>Sequence of Gallionella enrichment culture.</title>
        <authorList>
            <person name="Poehlein A."/>
            <person name="Muehling M."/>
            <person name="Daniel R."/>
        </authorList>
    </citation>
    <scope>NUCLEOTIDE SEQUENCE</scope>
</reference>
<accession>A0A1J5RQ24</accession>
<organism evidence="2">
    <name type="scientific">mine drainage metagenome</name>
    <dbReference type="NCBI Taxonomy" id="410659"/>
    <lineage>
        <taxon>unclassified sequences</taxon>
        <taxon>metagenomes</taxon>
        <taxon>ecological metagenomes</taxon>
    </lineage>
</organism>
<evidence type="ECO:0000313" key="2">
    <source>
        <dbReference type="EMBL" id="OIQ94180.1"/>
    </source>
</evidence>
<feature type="transmembrane region" description="Helical" evidence="1">
    <location>
        <begin position="37"/>
        <end position="57"/>
    </location>
</feature>
<evidence type="ECO:0000256" key="1">
    <source>
        <dbReference type="SAM" id="Phobius"/>
    </source>
</evidence>
<sequence length="91" mass="10517">MQRIVDLTLSVLASVAAFLLSWPFWRDFEYWPESHLAWWLYFGAGFVLAVYVFYVFIGSLHTLFLHDTQEPTVLSTLDGQDRAATDKVELS</sequence>
<keyword evidence="1" id="KW-0812">Transmembrane</keyword>
<keyword evidence="1" id="KW-1133">Transmembrane helix</keyword>
<comment type="caution">
    <text evidence="2">The sequence shown here is derived from an EMBL/GenBank/DDBJ whole genome shotgun (WGS) entry which is preliminary data.</text>
</comment>
<name>A0A1J5RQ24_9ZZZZ</name>
<feature type="transmembrane region" description="Helical" evidence="1">
    <location>
        <begin position="7"/>
        <end position="25"/>
    </location>
</feature>
<gene>
    <name evidence="2" type="ORF">GALL_238090</name>
</gene>
<protein>
    <submittedName>
        <fullName evidence="2">Uncharacterized protein</fullName>
    </submittedName>
</protein>